<keyword evidence="6 8" id="KW-0368">Histidine biosynthesis</keyword>
<comment type="similarity">
    <text evidence="2 8">Belongs to the PHP hydrolase family. HisK subfamily.</text>
</comment>
<dbReference type="EC" id="3.1.3.15" evidence="3 8"/>
<dbReference type="NCBIfam" id="TIGR01856">
    <property type="entry name" value="hisJ_fam"/>
    <property type="match status" value="1"/>
</dbReference>
<dbReference type="NCBIfam" id="NF005996">
    <property type="entry name" value="PRK08123.1"/>
    <property type="match status" value="1"/>
</dbReference>
<dbReference type="PANTHER" id="PTHR21039">
    <property type="entry name" value="HISTIDINOL PHOSPHATASE-RELATED"/>
    <property type="match status" value="1"/>
</dbReference>
<dbReference type="InterPro" id="IPR016195">
    <property type="entry name" value="Pol/histidinol_Pase-like"/>
</dbReference>
<evidence type="ECO:0000256" key="4">
    <source>
        <dbReference type="ARBA" id="ARBA00022605"/>
    </source>
</evidence>
<dbReference type="InterPro" id="IPR004013">
    <property type="entry name" value="PHP_dom"/>
</dbReference>
<reference evidence="10" key="1">
    <citation type="submission" date="2021-01" db="EMBL/GenBank/DDBJ databases">
        <title>Genomic Encyclopedia of Type Strains, Phase IV (KMG-IV): sequencing the most valuable type-strain genomes for metagenomic binning, comparative biology and taxonomic classification.</title>
        <authorList>
            <person name="Goeker M."/>
        </authorList>
    </citation>
    <scope>NUCLEOTIDE SEQUENCE</scope>
    <source>
        <strain evidence="10">DSM 21943</strain>
    </source>
</reference>
<dbReference type="InterPro" id="IPR010140">
    <property type="entry name" value="Histidinol_P_phosphatase_HisJ"/>
</dbReference>
<keyword evidence="11" id="KW-1185">Reference proteome</keyword>
<name>A0ABS2SVD4_9BACI</name>
<keyword evidence="5 8" id="KW-0378">Hydrolase</keyword>
<evidence type="ECO:0000256" key="7">
    <source>
        <dbReference type="ARBA" id="ARBA00049158"/>
    </source>
</evidence>
<evidence type="ECO:0000256" key="3">
    <source>
        <dbReference type="ARBA" id="ARBA00013085"/>
    </source>
</evidence>
<evidence type="ECO:0000313" key="10">
    <source>
        <dbReference type="EMBL" id="MBM7838434.1"/>
    </source>
</evidence>
<dbReference type="SUPFAM" id="SSF89550">
    <property type="entry name" value="PHP domain-like"/>
    <property type="match status" value="1"/>
</dbReference>
<comment type="pathway">
    <text evidence="1 8">Amino-acid biosynthesis; L-histidine biosynthesis; L-histidine from 5-phospho-alpha-D-ribose 1-diphosphate: step 8/9.</text>
</comment>
<evidence type="ECO:0000256" key="5">
    <source>
        <dbReference type="ARBA" id="ARBA00022801"/>
    </source>
</evidence>
<evidence type="ECO:0000256" key="6">
    <source>
        <dbReference type="ARBA" id="ARBA00023102"/>
    </source>
</evidence>
<evidence type="ECO:0000256" key="2">
    <source>
        <dbReference type="ARBA" id="ARBA00009152"/>
    </source>
</evidence>
<evidence type="ECO:0000259" key="9">
    <source>
        <dbReference type="Pfam" id="PF02811"/>
    </source>
</evidence>
<dbReference type="Pfam" id="PF02811">
    <property type="entry name" value="PHP"/>
    <property type="match status" value="1"/>
</dbReference>
<protein>
    <recommendedName>
        <fullName evidence="3 8">Histidinol-phosphatase</fullName>
        <shortName evidence="8">HolPase</shortName>
        <ecNumber evidence="3 8">3.1.3.15</ecNumber>
    </recommendedName>
</protein>
<evidence type="ECO:0000313" key="11">
    <source>
        <dbReference type="Proteomes" id="UP001179280"/>
    </source>
</evidence>
<gene>
    <name evidence="10" type="ORF">JOC54_001690</name>
</gene>
<dbReference type="GO" id="GO:0004401">
    <property type="term" value="F:histidinol-phosphatase activity"/>
    <property type="evidence" value="ECO:0007669"/>
    <property type="project" value="UniProtKB-EC"/>
</dbReference>
<evidence type="ECO:0000256" key="8">
    <source>
        <dbReference type="RuleBase" id="RU366003"/>
    </source>
</evidence>
<keyword evidence="4 8" id="KW-0028">Amino-acid biosynthesis</keyword>
<dbReference type="PANTHER" id="PTHR21039:SF0">
    <property type="entry name" value="HISTIDINOL-PHOSPHATASE"/>
    <property type="match status" value="1"/>
</dbReference>
<sequence length="264" mass="29228">MIKRDGHIHSPFCPHGSSDTMASYCERAIAHGIETITFTEHAPLPAGFTDPTPAQDSAMKEADLPHYFSLIDQLKKEYASHLDILTGLEIDYLIGYEQNTTTFLNDVGPFLDDSILSVHFLLINGSYYCMDYSPAVFKTMAKQLGSVDLLYKKYYETVLSSVKANLGSFKPKRVGHMTLCHKFRKKHPAKLSFNHEINLILDAVKQNHMELDYNGAGVMKPDCGETYPPASIAQAALNKGIKLVYGSDAHSASALLAGVDQLHM</sequence>
<dbReference type="RefSeq" id="WP_204465615.1">
    <property type="nucleotide sequence ID" value="NZ_JAFBCV010000004.1"/>
</dbReference>
<dbReference type="Proteomes" id="UP001179280">
    <property type="component" value="Unassembled WGS sequence"/>
</dbReference>
<comment type="catalytic activity">
    <reaction evidence="7 8">
        <text>L-histidinol phosphate + H2O = L-histidinol + phosphate</text>
        <dbReference type="Rhea" id="RHEA:14465"/>
        <dbReference type="ChEBI" id="CHEBI:15377"/>
        <dbReference type="ChEBI" id="CHEBI:43474"/>
        <dbReference type="ChEBI" id="CHEBI:57699"/>
        <dbReference type="ChEBI" id="CHEBI:57980"/>
        <dbReference type="EC" id="3.1.3.15"/>
    </reaction>
</comment>
<proteinExistence type="inferred from homology"/>
<organism evidence="10 11">
    <name type="scientific">Shouchella xiaoxiensis</name>
    <dbReference type="NCBI Taxonomy" id="766895"/>
    <lineage>
        <taxon>Bacteria</taxon>
        <taxon>Bacillati</taxon>
        <taxon>Bacillota</taxon>
        <taxon>Bacilli</taxon>
        <taxon>Bacillales</taxon>
        <taxon>Bacillaceae</taxon>
        <taxon>Shouchella</taxon>
    </lineage>
</organism>
<dbReference type="EMBL" id="JAFBCV010000004">
    <property type="protein sequence ID" value="MBM7838434.1"/>
    <property type="molecule type" value="Genomic_DNA"/>
</dbReference>
<feature type="domain" description="PHP" evidence="9">
    <location>
        <begin position="5"/>
        <end position="214"/>
    </location>
</feature>
<dbReference type="CDD" id="cd12110">
    <property type="entry name" value="PHP_HisPPase_Hisj_like"/>
    <property type="match status" value="1"/>
</dbReference>
<comment type="caution">
    <text evidence="10">The sequence shown here is derived from an EMBL/GenBank/DDBJ whole genome shotgun (WGS) entry which is preliminary data.</text>
</comment>
<dbReference type="Gene3D" id="3.20.20.140">
    <property type="entry name" value="Metal-dependent hydrolases"/>
    <property type="match status" value="1"/>
</dbReference>
<evidence type="ECO:0000256" key="1">
    <source>
        <dbReference type="ARBA" id="ARBA00004970"/>
    </source>
</evidence>
<accession>A0ABS2SVD4</accession>